<dbReference type="SUPFAM" id="SSF48371">
    <property type="entry name" value="ARM repeat"/>
    <property type="match status" value="1"/>
</dbReference>
<sequence length="1011" mass="111608">MVREGSMKMGPVSVANGGFEEFERDLEAVLREQQHQSRAALDREHELNFYRSGSAPPTVEGSRTALGSLFGVPESQRPGNQTNSEDAGELLSEEEMRSHPAYLSYYYSNENLNPRLPPPMVSKEDWRLAQRFHGFGGIGDRRMTKESWKGDGSSSSLFSLQPDLSACGEERGFLDHSPHDLLQQQSAEWFKNIGDGLIGLPDVGLGGRRKSFADVIQGEIGHSSSISGHLSHPVNHNNFDNVVEPTGVSNPQHALFHNGSDSIDDLDSGVANPGLVRVKSLGASISHSFASAVKSARSATPDHQPIRRSPSPLLPPVAGSPFDSNKTALINSNGGSDVSAHMADDSSMVAALSSMTLSKNIGSDGGNHIGQLHEEFDDQSEVLSSFPRHHTHYMQQKNLHKSEGEALSISGNFLPGYTNLSKKNGVLPDFNLSKLTSNGQINLHKQTSSSNLYKAMPSTVDSTSLSGSGLYQTAEMQHNPRLPAMLNNQHGAGVALGGVGEGQYLNRTGDQMLSGFQVPIAEPLYSHYAQGSSDSVTQAVARPDPSFGRNFLGNPPIDLPGYQKAYLEALLAQQRLQYGMPFVSKSGLNGFYGNPAFGLGMHYQENPISSSILSSLGPGSPLRQNDRLSRFPSITRNSTRGSAESWSLDNSTIDEVFVSSLLDEFKNNKARSFELSDIVDHVVEFSMDQYGSRFIQQKLETASFEEKNKIFPKIITQARSLMTDVFGNYVIQKFFEHGTDVQRKQLASQLTGHVLPLSLQMYGCRVIQKALEVVDVDLQTKMVLELEGSIMKCVRDQNGNHVIQKCIERVPQEKIQFIIKTFYGQVVTLSTHPYGCRVIQRVLEHCDDPETQRIMMEEILESVCTLTQDQYGNYVVQHVLQHGKPEERSLIISKLTGQIVKMSQQKFASNVIEKCLAYGTPEERQLLIDEMLGSNDENEPLQAMMKDQFANYVVQKVLETCDDQNRELILSRIKVHLNALKKYTYGKHIVARVEKLIATGERRIGIAAYSS</sequence>
<dbReference type="InterPro" id="IPR012940">
    <property type="entry name" value="NABP"/>
</dbReference>
<dbReference type="InterPro" id="IPR011989">
    <property type="entry name" value="ARM-like"/>
</dbReference>
<dbReference type="PROSITE" id="PS50303">
    <property type="entry name" value="PUM_HD"/>
    <property type="match status" value="1"/>
</dbReference>
<reference evidence="11" key="1">
    <citation type="submission" date="2025-08" db="UniProtKB">
        <authorList>
            <consortium name="RefSeq"/>
        </authorList>
    </citation>
    <scope>IDENTIFICATION</scope>
</reference>
<dbReference type="InterPro" id="IPR033133">
    <property type="entry name" value="PUM-HD"/>
</dbReference>
<dbReference type="InterPro" id="IPR033712">
    <property type="entry name" value="Pumilio_RNA-bd"/>
</dbReference>
<dbReference type="Proteomes" id="UP001515500">
    <property type="component" value="Chromosome 11"/>
</dbReference>
<dbReference type="GO" id="GO:0003729">
    <property type="term" value="F:mRNA binding"/>
    <property type="evidence" value="ECO:0007669"/>
    <property type="project" value="UniProtKB-ARBA"/>
</dbReference>
<gene>
    <name evidence="11" type="primary">LOC120272007</name>
</gene>
<organism evidence="10 11">
    <name type="scientific">Dioscorea cayennensis subsp. rotundata</name>
    <name type="common">White Guinea yam</name>
    <name type="synonym">Dioscorea rotundata</name>
    <dbReference type="NCBI Taxonomy" id="55577"/>
    <lineage>
        <taxon>Eukaryota</taxon>
        <taxon>Viridiplantae</taxon>
        <taxon>Streptophyta</taxon>
        <taxon>Embryophyta</taxon>
        <taxon>Tracheophyta</taxon>
        <taxon>Spermatophyta</taxon>
        <taxon>Magnoliopsida</taxon>
        <taxon>Liliopsida</taxon>
        <taxon>Dioscoreales</taxon>
        <taxon>Dioscoreaceae</taxon>
        <taxon>Dioscorea</taxon>
    </lineage>
</organism>
<keyword evidence="2" id="KW-0963">Cytoplasm</keyword>
<proteinExistence type="predicted"/>
<dbReference type="Pfam" id="PF00806">
    <property type="entry name" value="PUF"/>
    <property type="match status" value="8"/>
</dbReference>
<keyword evidence="4" id="KW-0810">Translation regulation</keyword>
<dbReference type="PROSITE" id="PS50302">
    <property type="entry name" value="PUM"/>
    <property type="match status" value="8"/>
</dbReference>
<dbReference type="AlphaFoldDB" id="A0AB40C8H2"/>
<protein>
    <submittedName>
        <fullName evidence="11">Pumilio homolog 1-like</fullName>
    </submittedName>
</protein>
<keyword evidence="10" id="KW-1185">Reference proteome</keyword>
<dbReference type="Pfam" id="PF07990">
    <property type="entry name" value="NABP"/>
    <property type="match status" value="1"/>
</dbReference>
<feature type="repeat" description="Pumilio" evidence="7">
    <location>
        <begin position="894"/>
        <end position="929"/>
    </location>
</feature>
<evidence type="ECO:0000256" key="2">
    <source>
        <dbReference type="ARBA" id="ARBA00022490"/>
    </source>
</evidence>
<dbReference type="GO" id="GO:0005737">
    <property type="term" value="C:cytoplasm"/>
    <property type="evidence" value="ECO:0007669"/>
    <property type="project" value="UniProtKB-SubCell"/>
</dbReference>
<feature type="repeat" description="Pumilio" evidence="7">
    <location>
        <begin position="713"/>
        <end position="748"/>
    </location>
</feature>
<evidence type="ECO:0000259" key="9">
    <source>
        <dbReference type="PROSITE" id="PS50303"/>
    </source>
</evidence>
<evidence type="ECO:0000313" key="10">
    <source>
        <dbReference type="Proteomes" id="UP001515500"/>
    </source>
</evidence>
<feature type="repeat" description="Pumilio" evidence="7">
    <location>
        <begin position="930"/>
        <end position="971"/>
    </location>
</feature>
<dbReference type="GeneID" id="120272007"/>
<comment type="subcellular location">
    <subcellularLocation>
        <location evidence="1">Cytoplasm</location>
    </subcellularLocation>
</comment>
<accession>A0AB40C8H2</accession>
<feature type="domain" description="PUM-HD" evidence="9">
    <location>
        <begin position="657"/>
        <end position="997"/>
    </location>
</feature>
<keyword evidence="5" id="KW-0694">RNA-binding</keyword>
<feature type="repeat" description="Pumilio" evidence="7">
    <location>
        <begin position="821"/>
        <end position="856"/>
    </location>
</feature>
<evidence type="ECO:0000256" key="8">
    <source>
        <dbReference type="SAM" id="MobiDB-lite"/>
    </source>
</evidence>
<feature type="repeat" description="Pumilio" evidence="7">
    <location>
        <begin position="858"/>
        <end position="893"/>
    </location>
</feature>
<dbReference type="FunFam" id="1.25.10.10:FF:000004">
    <property type="entry name" value="Pumilio homolog 1 isoform 2"/>
    <property type="match status" value="1"/>
</dbReference>
<keyword evidence="3" id="KW-0677">Repeat</keyword>
<feature type="repeat" description="Pumilio" evidence="7">
    <location>
        <begin position="786"/>
        <end position="820"/>
    </location>
</feature>
<evidence type="ECO:0000256" key="7">
    <source>
        <dbReference type="PROSITE-ProRule" id="PRU00317"/>
    </source>
</evidence>
<evidence type="ECO:0000256" key="5">
    <source>
        <dbReference type="ARBA" id="ARBA00022884"/>
    </source>
</evidence>
<dbReference type="Gene3D" id="1.25.10.10">
    <property type="entry name" value="Leucine-rich Repeat Variant"/>
    <property type="match status" value="1"/>
</dbReference>
<feature type="region of interest" description="Disordered" evidence="8">
    <location>
        <begin position="296"/>
        <end position="315"/>
    </location>
</feature>
<evidence type="ECO:0000256" key="3">
    <source>
        <dbReference type="ARBA" id="ARBA00022737"/>
    </source>
</evidence>
<dbReference type="InterPro" id="IPR016024">
    <property type="entry name" value="ARM-type_fold"/>
</dbReference>
<evidence type="ECO:0000256" key="4">
    <source>
        <dbReference type="ARBA" id="ARBA00022845"/>
    </source>
</evidence>
<evidence type="ECO:0000256" key="6">
    <source>
        <dbReference type="ARBA" id="ARBA00055193"/>
    </source>
</evidence>
<name>A0AB40C8H2_DIOCR</name>
<dbReference type="CDD" id="cd07920">
    <property type="entry name" value="Pumilio"/>
    <property type="match status" value="1"/>
</dbReference>
<dbReference type="PANTHER" id="PTHR12537">
    <property type="entry name" value="RNA BINDING PROTEIN PUMILIO-RELATED"/>
    <property type="match status" value="1"/>
</dbReference>
<dbReference type="GO" id="GO:0006417">
    <property type="term" value="P:regulation of translation"/>
    <property type="evidence" value="ECO:0007669"/>
    <property type="project" value="UniProtKB-KW"/>
</dbReference>
<feature type="repeat" description="Pumilio" evidence="7">
    <location>
        <begin position="749"/>
        <end position="785"/>
    </location>
</feature>
<dbReference type="InterPro" id="IPR001313">
    <property type="entry name" value="Pumilio_RNA-bd_rpt"/>
</dbReference>
<comment type="function">
    <text evidence="6">Sequence-specific RNA-binding protein that regulates translation and mRNA stability by binding the 3'-UTR of target mRNAs. Binds the APUM-binding elements (APBEs) in the 3'-UTR mRNA sequence of CLV1, PNH, WUS and FAS2.</text>
</comment>
<dbReference type="RefSeq" id="XP_039134643.1">
    <property type="nucleotide sequence ID" value="XM_039278709.1"/>
</dbReference>
<evidence type="ECO:0000256" key="1">
    <source>
        <dbReference type="ARBA" id="ARBA00004496"/>
    </source>
</evidence>
<feature type="region of interest" description="Disordered" evidence="8">
    <location>
        <begin position="50"/>
        <end position="93"/>
    </location>
</feature>
<dbReference type="SMART" id="SM00025">
    <property type="entry name" value="Pumilio"/>
    <property type="match status" value="8"/>
</dbReference>
<feature type="repeat" description="Pumilio" evidence="7">
    <location>
        <begin position="677"/>
        <end position="712"/>
    </location>
</feature>
<dbReference type="PANTHER" id="PTHR12537:SF12">
    <property type="entry name" value="MATERNAL PROTEIN PUMILIO"/>
    <property type="match status" value="1"/>
</dbReference>
<evidence type="ECO:0000313" key="11">
    <source>
        <dbReference type="RefSeq" id="XP_039134643.1"/>
    </source>
</evidence>